<dbReference type="Proteomes" id="UP000019384">
    <property type="component" value="Unassembled WGS sequence"/>
</dbReference>
<name>W6MQ30_9ASCO</name>
<dbReference type="EMBL" id="HG793129">
    <property type="protein sequence ID" value="CDK28438.1"/>
    <property type="molecule type" value="Genomic_DNA"/>
</dbReference>
<proteinExistence type="predicted"/>
<dbReference type="PROSITE" id="PS50888">
    <property type="entry name" value="BHLH"/>
    <property type="match status" value="1"/>
</dbReference>
<dbReference type="HOGENOM" id="CLU_752739_0_0_1"/>
<accession>W6MQ30</accession>
<dbReference type="PANTHER" id="PTHR46266">
    <property type="entry name" value="TRANSCRIPTION FACTOR TT8"/>
    <property type="match status" value="1"/>
</dbReference>
<reference evidence="3" key="1">
    <citation type="submission" date="2013-12" db="EMBL/GenBank/DDBJ databases">
        <authorList>
            <person name="Genoscope - CEA"/>
        </authorList>
    </citation>
    <scope>NUCLEOTIDE SEQUENCE</scope>
    <source>
        <strain evidence="3">CBS 1993</strain>
    </source>
</reference>
<organism evidence="3 4">
    <name type="scientific">Kuraishia capsulata CBS 1993</name>
    <dbReference type="NCBI Taxonomy" id="1382522"/>
    <lineage>
        <taxon>Eukaryota</taxon>
        <taxon>Fungi</taxon>
        <taxon>Dikarya</taxon>
        <taxon>Ascomycota</taxon>
        <taxon>Saccharomycotina</taxon>
        <taxon>Pichiomycetes</taxon>
        <taxon>Pichiales</taxon>
        <taxon>Pichiaceae</taxon>
        <taxon>Kuraishia</taxon>
    </lineage>
</organism>
<evidence type="ECO:0000313" key="4">
    <source>
        <dbReference type="Proteomes" id="UP000019384"/>
    </source>
</evidence>
<evidence type="ECO:0000259" key="2">
    <source>
        <dbReference type="PROSITE" id="PS50888"/>
    </source>
</evidence>
<dbReference type="OrthoDB" id="690068at2759"/>
<dbReference type="GeneID" id="34521816"/>
<protein>
    <recommendedName>
        <fullName evidence="2">BHLH domain-containing protein</fullName>
    </recommendedName>
</protein>
<dbReference type="PANTHER" id="PTHR46266:SF4">
    <property type="entry name" value="TRANSCRIPTION FACTOR TT8"/>
    <property type="match status" value="1"/>
</dbReference>
<feature type="region of interest" description="Disordered" evidence="1">
    <location>
        <begin position="254"/>
        <end position="280"/>
    </location>
</feature>
<dbReference type="InterPro" id="IPR036638">
    <property type="entry name" value="HLH_DNA-bd_sf"/>
</dbReference>
<reference evidence="3" key="2">
    <citation type="submission" date="2014-02" db="EMBL/GenBank/DDBJ databases">
        <title>Complete DNA sequence of /Kuraishia capsulata/ illustrates novel genomic features among budding yeasts (/Saccharomycotina/).</title>
        <authorList>
            <person name="Morales L."/>
            <person name="Noel B."/>
            <person name="Porcel B."/>
            <person name="Marcet-Houben M."/>
            <person name="Hullo M-F."/>
            <person name="Sacerdot C."/>
            <person name="Tekaia F."/>
            <person name="Leh-Louis V."/>
            <person name="Despons L."/>
            <person name="Khanna V."/>
            <person name="Aury J-M."/>
            <person name="Barbe V."/>
            <person name="Couloux A."/>
            <person name="Labadie K."/>
            <person name="Pelletier E."/>
            <person name="Souciet J-L."/>
            <person name="Boekhout T."/>
            <person name="Gabaldon T."/>
            <person name="Wincker P."/>
            <person name="Dujon B."/>
        </authorList>
    </citation>
    <scope>NUCLEOTIDE SEQUENCE</scope>
    <source>
        <strain evidence="3">CBS 1993</strain>
    </source>
</reference>
<dbReference type="STRING" id="1382522.W6MQ30"/>
<gene>
    <name evidence="3" type="ORF">KUCA_T00004420001</name>
</gene>
<dbReference type="Pfam" id="PF00010">
    <property type="entry name" value="HLH"/>
    <property type="match status" value="1"/>
</dbReference>
<dbReference type="RefSeq" id="XP_022460428.1">
    <property type="nucleotide sequence ID" value="XM_022601154.1"/>
</dbReference>
<dbReference type="SUPFAM" id="SSF47459">
    <property type="entry name" value="HLH, helix-loop-helix DNA-binding domain"/>
    <property type="match status" value="1"/>
</dbReference>
<feature type="region of interest" description="Disordered" evidence="1">
    <location>
        <begin position="55"/>
        <end position="77"/>
    </location>
</feature>
<dbReference type="GO" id="GO:0046983">
    <property type="term" value="F:protein dimerization activity"/>
    <property type="evidence" value="ECO:0007669"/>
    <property type="project" value="InterPro"/>
</dbReference>
<evidence type="ECO:0000313" key="3">
    <source>
        <dbReference type="EMBL" id="CDK28438.1"/>
    </source>
</evidence>
<feature type="compositionally biased region" description="Polar residues" evidence="1">
    <location>
        <begin position="302"/>
        <end position="319"/>
    </location>
</feature>
<evidence type="ECO:0000256" key="1">
    <source>
        <dbReference type="SAM" id="MobiDB-lite"/>
    </source>
</evidence>
<dbReference type="AlphaFoldDB" id="W6MQ30"/>
<keyword evidence="4" id="KW-1185">Reference proteome</keyword>
<dbReference type="Gene3D" id="4.10.280.10">
    <property type="entry name" value="Helix-loop-helix DNA-binding domain"/>
    <property type="match status" value="1"/>
</dbReference>
<feature type="compositionally biased region" description="Basic residues" evidence="1">
    <location>
        <begin position="61"/>
        <end position="70"/>
    </location>
</feature>
<feature type="domain" description="BHLH" evidence="2">
    <location>
        <begin position="89"/>
        <end position="178"/>
    </location>
</feature>
<feature type="compositionally biased region" description="Low complexity" evidence="1">
    <location>
        <begin position="332"/>
        <end position="351"/>
    </location>
</feature>
<sequence>MSNSRLPPVPVFRPTFIRMQRSGSITEYNSSLTYSYIMDPEADSKQAVAESPVIANNAQQKRQKRRKKRKNSFDYEDPDEDEMLIRKKEMKTAHSIIEKRRRIKMNREFEALKFLIPACRIAIINGMVGGSNSSTPIVAGSSAGSNPANSPSIDAIENSNMMHKLTILQSTVEYIKYLHEIINLQTKKISEHDNSWTAEENLSFAQFDLELDDYRNIDKEFDFGSLFNKVAQNDGKPIDSPKFAKMMLPSPMITPDLSTSASSRTPDDRQQFKLPKPLNNSHAFKLPLPALASQSPSILAISPSNANVPSPTSHYSNPQKPRMLPSFADVNGSSSSLPSVSPLGAAPSAAPEMPDPNHLDASKVLLQMKRRTSIESLLN</sequence>
<dbReference type="SMART" id="SM00353">
    <property type="entry name" value="HLH"/>
    <property type="match status" value="1"/>
</dbReference>
<feature type="region of interest" description="Disordered" evidence="1">
    <location>
        <begin position="302"/>
        <end position="361"/>
    </location>
</feature>
<dbReference type="InterPro" id="IPR011598">
    <property type="entry name" value="bHLH_dom"/>
</dbReference>